<keyword evidence="2" id="KW-0493">Microtubule</keyword>
<sequence length="482" mass="55589">MYQAYCTAGRYFTRPSSSYSESLAIRQVRRSYLPPITVDHLRLHPFAQTELAKETMARDPRESGILPSSTSWYAELPSKLLTFIPSDLFSNLWTGWRKDPQKEDLLFFDSDTDWSDTLDLQHFGSLTCLIPTGKRQLGEGHHFEPVRLTSLTWCDKCGEFIWGLFKQAVRCSNCYYTCHNKCRALVTLDCRCLSDSLSTKSTEFTFLCNTAMASQSTLTNNSSYKEALEFEEDNFEDFHDAIVERDSAAYCFPYTGQRLVEMIEVYNKKAAGLAMTLAKDGFSFRGFVKLLINFTRPVSTVDLYNEIASSSFYDMINQTAEPSDDCQSRRRTLTSFYLPRNCVKTLHITSDTTTQEMIVSLLNKFHIADNPRKFALYERDLNSGSTLQAKLRRVPDDMCPLQITLLWGAETTKRFVLQENETGDIMWDSFEIPELCNFLAILEIEEQQYVSRIHSYYKQYQKCLEQEIQRRTMTKCSEAAVV</sequence>
<keyword evidence="4" id="KW-0862">Zinc</keyword>
<feature type="domain" description="Ras-associating" evidence="7">
    <location>
        <begin position="334"/>
        <end position="422"/>
    </location>
</feature>
<dbReference type="Gene3D" id="3.30.60.20">
    <property type="match status" value="1"/>
</dbReference>
<dbReference type="WBParaSite" id="TMUE_0000000628.1">
    <property type="protein sequence ID" value="TMUE_0000000628.1"/>
    <property type="gene ID" value="WBGene00296568"/>
</dbReference>
<dbReference type="InterPro" id="IPR033614">
    <property type="entry name" value="RASSF1-6"/>
</dbReference>
<dbReference type="PANTHER" id="PTHR22738">
    <property type="entry name" value="RASSF"/>
    <property type="match status" value="1"/>
</dbReference>
<accession>A0A5S6Q083</accession>
<evidence type="ECO:0000256" key="3">
    <source>
        <dbReference type="ARBA" id="ARBA00022723"/>
    </source>
</evidence>
<dbReference type="CDD" id="cd21885">
    <property type="entry name" value="SARAH_RASSF1-like"/>
    <property type="match status" value="1"/>
</dbReference>
<reference evidence="10" key="1">
    <citation type="submission" date="2019-12" db="UniProtKB">
        <authorList>
            <consortium name="WormBaseParasite"/>
        </authorList>
    </citation>
    <scope>IDENTIFICATION</scope>
</reference>
<dbReference type="InterPro" id="IPR002219">
    <property type="entry name" value="PKC_DAG/PE"/>
</dbReference>
<dbReference type="GO" id="GO:0007165">
    <property type="term" value="P:signal transduction"/>
    <property type="evidence" value="ECO:0007669"/>
    <property type="project" value="InterPro"/>
</dbReference>
<dbReference type="PANTHER" id="PTHR22738:SF10">
    <property type="entry name" value="RAS ASSOCIATION DOMAIN-CONTAINING PROTEIN 1 HOMOLOG"/>
    <property type="match status" value="1"/>
</dbReference>
<proteinExistence type="predicted"/>
<keyword evidence="5" id="KW-0206">Cytoskeleton</keyword>
<dbReference type="Proteomes" id="UP000046395">
    <property type="component" value="Unassembled WGS sequence"/>
</dbReference>
<dbReference type="PROSITE" id="PS50951">
    <property type="entry name" value="SARAH"/>
    <property type="match status" value="1"/>
</dbReference>
<dbReference type="GO" id="GO:0046872">
    <property type="term" value="F:metal ion binding"/>
    <property type="evidence" value="ECO:0007669"/>
    <property type="project" value="UniProtKB-KW"/>
</dbReference>
<evidence type="ECO:0000256" key="1">
    <source>
        <dbReference type="ARBA" id="ARBA00004245"/>
    </source>
</evidence>
<dbReference type="SMART" id="SM00314">
    <property type="entry name" value="RA"/>
    <property type="match status" value="1"/>
</dbReference>
<dbReference type="STRING" id="70415.A0A5S6Q083"/>
<keyword evidence="9" id="KW-1185">Reference proteome</keyword>
<evidence type="ECO:0000313" key="10">
    <source>
        <dbReference type="WBParaSite" id="TMUE_0000000628.1"/>
    </source>
</evidence>
<dbReference type="Gene3D" id="3.10.20.90">
    <property type="entry name" value="Phosphatidylinositol 3-kinase Catalytic Subunit, Chain A, domain 1"/>
    <property type="match status" value="1"/>
</dbReference>
<protein>
    <submittedName>
        <fullName evidence="10">Ras-associating domain-containing protein</fullName>
    </submittedName>
</protein>
<evidence type="ECO:0000256" key="4">
    <source>
        <dbReference type="ARBA" id="ARBA00022833"/>
    </source>
</evidence>
<name>A0A5S6Q083_TRIMR</name>
<feature type="domain" description="SARAH" evidence="8">
    <location>
        <begin position="424"/>
        <end position="471"/>
    </location>
</feature>
<dbReference type="Pfam" id="PF00130">
    <property type="entry name" value="C1_1"/>
    <property type="match status" value="1"/>
</dbReference>
<dbReference type="GO" id="GO:0005874">
    <property type="term" value="C:microtubule"/>
    <property type="evidence" value="ECO:0007669"/>
    <property type="project" value="UniProtKB-KW"/>
</dbReference>
<dbReference type="InterPro" id="IPR029071">
    <property type="entry name" value="Ubiquitin-like_domsf"/>
</dbReference>
<dbReference type="AlphaFoldDB" id="A0A5S6Q083"/>
<dbReference type="InterPro" id="IPR000159">
    <property type="entry name" value="RA_dom"/>
</dbReference>
<organism evidence="9 10">
    <name type="scientific">Trichuris muris</name>
    <name type="common">Mouse whipworm</name>
    <dbReference type="NCBI Taxonomy" id="70415"/>
    <lineage>
        <taxon>Eukaryota</taxon>
        <taxon>Metazoa</taxon>
        <taxon>Ecdysozoa</taxon>
        <taxon>Nematoda</taxon>
        <taxon>Enoplea</taxon>
        <taxon>Dorylaimia</taxon>
        <taxon>Trichinellida</taxon>
        <taxon>Trichuridae</taxon>
        <taxon>Trichuris</taxon>
    </lineage>
</organism>
<dbReference type="InterPro" id="IPR046349">
    <property type="entry name" value="C1-like_sf"/>
</dbReference>
<dbReference type="CDD" id="cd01778">
    <property type="entry name" value="RA_RASSF1_like"/>
    <property type="match status" value="1"/>
</dbReference>
<evidence type="ECO:0000259" key="6">
    <source>
        <dbReference type="PROSITE" id="PS50081"/>
    </source>
</evidence>
<dbReference type="InterPro" id="IPR011524">
    <property type="entry name" value="SARAH_dom"/>
</dbReference>
<evidence type="ECO:0000256" key="5">
    <source>
        <dbReference type="ARBA" id="ARBA00023212"/>
    </source>
</evidence>
<evidence type="ECO:0000256" key="2">
    <source>
        <dbReference type="ARBA" id="ARBA00022701"/>
    </source>
</evidence>
<dbReference type="PROSITE" id="PS50200">
    <property type="entry name" value="RA"/>
    <property type="match status" value="1"/>
</dbReference>
<keyword evidence="3" id="KW-0479">Metal-binding</keyword>
<dbReference type="Pfam" id="PF00788">
    <property type="entry name" value="RA"/>
    <property type="match status" value="1"/>
</dbReference>
<dbReference type="CDD" id="cd20885">
    <property type="entry name" value="C1_RASSF1"/>
    <property type="match status" value="1"/>
</dbReference>
<evidence type="ECO:0000259" key="8">
    <source>
        <dbReference type="PROSITE" id="PS50951"/>
    </source>
</evidence>
<evidence type="ECO:0000313" key="9">
    <source>
        <dbReference type="Proteomes" id="UP000046395"/>
    </source>
</evidence>
<keyword evidence="5" id="KW-0963">Cytoplasm</keyword>
<dbReference type="SMART" id="SM00109">
    <property type="entry name" value="C1"/>
    <property type="match status" value="1"/>
</dbReference>
<evidence type="ECO:0000259" key="7">
    <source>
        <dbReference type="PROSITE" id="PS50200"/>
    </source>
</evidence>
<comment type="subcellular location">
    <subcellularLocation>
        <location evidence="1">Cytoplasm</location>
        <location evidence="1">Cytoskeleton</location>
    </subcellularLocation>
</comment>
<dbReference type="SUPFAM" id="SSF57889">
    <property type="entry name" value="Cysteine-rich domain"/>
    <property type="match status" value="1"/>
</dbReference>
<dbReference type="Pfam" id="PF16517">
    <property type="entry name" value="Nore1-SARAH"/>
    <property type="match status" value="1"/>
</dbReference>
<feature type="domain" description="Phorbol-ester/DAG-type" evidence="6">
    <location>
        <begin position="140"/>
        <end position="190"/>
    </location>
</feature>
<dbReference type="Gene3D" id="1.20.5.110">
    <property type="match status" value="1"/>
</dbReference>
<dbReference type="SUPFAM" id="SSF54236">
    <property type="entry name" value="Ubiquitin-like"/>
    <property type="match status" value="1"/>
</dbReference>
<dbReference type="PROSITE" id="PS50081">
    <property type="entry name" value="ZF_DAG_PE_2"/>
    <property type="match status" value="1"/>
</dbReference>